<accession>A0A8S5M8W7</accession>
<proteinExistence type="predicted"/>
<protein>
    <submittedName>
        <fullName evidence="1">Uncharacterized protein</fullName>
    </submittedName>
</protein>
<evidence type="ECO:0000313" key="1">
    <source>
        <dbReference type="EMBL" id="DAD78682.1"/>
    </source>
</evidence>
<reference evidence="1" key="1">
    <citation type="journal article" date="2021" name="Proc. Natl. Acad. Sci. U.S.A.">
        <title>A Catalog of Tens of Thousands of Viruses from Human Metagenomes Reveals Hidden Associations with Chronic Diseases.</title>
        <authorList>
            <person name="Tisza M.J."/>
            <person name="Buck C.B."/>
        </authorList>
    </citation>
    <scope>NUCLEOTIDE SEQUENCE</scope>
    <source>
        <strain evidence="1">CtB3v5</strain>
    </source>
</reference>
<name>A0A8S5M8W7_9CAUD</name>
<sequence length="32" mass="3733">MVNLLILLENLLLFARKMAISKNFILISQMIK</sequence>
<organism evidence="1">
    <name type="scientific">Siphoviridae sp. ctB3v5</name>
    <dbReference type="NCBI Taxonomy" id="2826186"/>
    <lineage>
        <taxon>Viruses</taxon>
        <taxon>Duplodnaviria</taxon>
        <taxon>Heunggongvirae</taxon>
        <taxon>Uroviricota</taxon>
        <taxon>Caudoviricetes</taxon>
    </lineage>
</organism>
<dbReference type="EMBL" id="BK014849">
    <property type="protein sequence ID" value="DAD78682.1"/>
    <property type="molecule type" value="Genomic_DNA"/>
</dbReference>